<dbReference type="RefSeq" id="WP_050669065.1">
    <property type="nucleotide sequence ID" value="NZ_LAIR01000002.1"/>
</dbReference>
<gene>
    <name evidence="1" type="ORF">VV01_05845</name>
</gene>
<evidence type="ECO:0000313" key="1">
    <source>
        <dbReference type="EMBL" id="KNX36778.1"/>
    </source>
</evidence>
<keyword evidence="2" id="KW-1185">Reference proteome</keyword>
<dbReference type="Pfam" id="PF16264">
    <property type="entry name" value="SatD"/>
    <property type="match status" value="1"/>
</dbReference>
<accession>A0A0L6CGY6</accession>
<organism evidence="1 2">
    <name type="scientific">Luteipulveratus halotolerans</name>
    <dbReference type="NCBI Taxonomy" id="1631356"/>
    <lineage>
        <taxon>Bacteria</taxon>
        <taxon>Bacillati</taxon>
        <taxon>Actinomycetota</taxon>
        <taxon>Actinomycetes</taxon>
        <taxon>Micrococcales</taxon>
        <taxon>Dermacoccaceae</taxon>
        <taxon>Luteipulveratus</taxon>
    </lineage>
</organism>
<dbReference type="EMBL" id="LAIR01000002">
    <property type="protein sequence ID" value="KNX36778.1"/>
    <property type="molecule type" value="Genomic_DNA"/>
</dbReference>
<comment type="caution">
    <text evidence="1">The sequence shown here is derived from an EMBL/GenBank/DDBJ whole genome shotgun (WGS) entry which is preliminary data.</text>
</comment>
<proteinExistence type="predicted"/>
<protein>
    <submittedName>
        <fullName evidence="1">Sigma-70 region 4 type 2</fullName>
    </submittedName>
</protein>
<name>A0A0L6CGY6_9MICO</name>
<dbReference type="InterPro" id="IPR032580">
    <property type="entry name" value="SatD"/>
</dbReference>
<evidence type="ECO:0000313" key="2">
    <source>
        <dbReference type="Proteomes" id="UP000037397"/>
    </source>
</evidence>
<reference evidence="2" key="1">
    <citation type="submission" date="2015-03" db="EMBL/GenBank/DDBJ databases">
        <title>Luteipulveratus halotolerans sp. nov., a novel actinobacterium (Dermacoccaceae) from Sarawak, Malaysia.</title>
        <authorList>
            <person name="Juboi H."/>
            <person name="Basik A."/>
            <person name="Shamsul S.S."/>
            <person name="Arnold P."/>
            <person name="Schmitt E.K."/>
            <person name="Sanglier J.-J."/>
            <person name="Yeo T."/>
        </authorList>
    </citation>
    <scope>NUCLEOTIDE SEQUENCE [LARGE SCALE GENOMIC DNA]</scope>
    <source>
        <strain evidence="2">C296001</strain>
    </source>
</reference>
<sequence>MAEVKHPAQEATLIGDLVRSRASADRAALHRRLVAALSDLEIDGTIEPAAVTFADELQGRYTTVGAAVHAALLIRLALLPEADVRFGIGRGTVTTLDTDRRTQDGPGWWSARAAIEATEAGERRAGLRLVRTTYSPYDDDPAAPAVNAALACRDHLMGSLDERSLRILRGLMTGQTKTALADAEGISASAVSQRAVRDGLDTIVLASDWLRQVR</sequence>
<dbReference type="AlphaFoldDB" id="A0A0L6CGY6"/>
<dbReference type="Proteomes" id="UP000037397">
    <property type="component" value="Unassembled WGS sequence"/>
</dbReference>
<dbReference type="STRING" id="1631356.VV01_05845"/>
<dbReference type="OrthoDB" id="4711815at2"/>